<dbReference type="EMBL" id="OU893334">
    <property type="protein sequence ID" value="CAG9791558.1"/>
    <property type="molecule type" value="Genomic_DNA"/>
</dbReference>
<gene>
    <name evidence="12" type="ORF">DIATSA_LOCUS9166</name>
</gene>
<evidence type="ECO:0000256" key="9">
    <source>
        <dbReference type="SAM" id="MobiDB-lite"/>
    </source>
</evidence>
<sequence>MEPLSYFSLPPVDSELPNLTNRIKSHEGAGDEVLSQYLTGDYDEVLAQFLSGDEHLEEPDLNGPTTLHCEICWKQFDNAKKYYGHLRVHSKDNLWMCDQCPDQKFSTKQQLMKHSLIHQPLERVWKCPQCNMAFESLWRLQQHLFAKHLNYRPHKCDLCEKSFHKLSDLKKHKAVHNGEKKHACTKCNAKFVDKSNLKRHMLTHNNEKPFCCVMCGNRFKQSSSLLVLQVEVSITKSFKPKPVRSLAAPSPNATLILRSVSAALLARRNSYSKITRILELASLKRHSQNCVHVKQTSEEKGVSKNYCRVCGMIFQYESALLEHSVREHATTSHTEKPSQITIDTRTEDNIVDDILSAEDDYMTMSTQNALLNGYSMQTEPRVDNNMTHTNNLQLLDDELFYGDIDLESFQNNQIFNMNTNEIDYNTNDRSTEIQLDFTDYSRSIYQDIMNALYNVKTETLPDELLNVHDVTNFIEKPNNVLENPTVSVNECATIFESDVDLEASANLTANLNQLIGENSVQYISTEDDDTFIISLKSEIDAEQLTDMLNIGVELVDDNNKASDPSVIENMYDVDNSENAVDNDDPIVIKIEDISENVEENGEPIVIKIEEPPKEITSEISGDKENKYTRKTKIKKQTIFLCRKCNKVFIKKDNYRSHIATHDSSLRRHKCSVCHERFSYRSTLNKHFASYHEPRVINAHTCDICDRQYKANWMLMNHIQRVHNGLTPHQCDVKGCGKKFFKKSDLVVHKRYHTGERPFACDVCGRRFPNVSHLRRHERSVDCTKRARLGDRPGAPDEKRAPRPTAPFFRPALLSDSVQ</sequence>
<evidence type="ECO:0000259" key="11">
    <source>
        <dbReference type="PROSITE" id="PS50268"/>
    </source>
</evidence>
<reference evidence="12" key="2">
    <citation type="submission" date="2022-10" db="EMBL/GenBank/DDBJ databases">
        <authorList>
            <consortium name="ENA_rothamsted_submissions"/>
            <consortium name="culmorum"/>
            <person name="King R."/>
        </authorList>
    </citation>
    <scope>NUCLEOTIDE SEQUENCE</scope>
</reference>
<feature type="domain" description="C2H2-type" evidence="10">
    <location>
        <begin position="639"/>
        <end position="666"/>
    </location>
</feature>
<evidence type="ECO:0000256" key="6">
    <source>
        <dbReference type="ARBA" id="ARBA00023163"/>
    </source>
</evidence>
<keyword evidence="2" id="KW-0677">Repeat</keyword>
<dbReference type="SUPFAM" id="SSF57667">
    <property type="entry name" value="beta-beta-alpha zinc fingers"/>
    <property type="match status" value="6"/>
</dbReference>
<reference evidence="12" key="1">
    <citation type="submission" date="2021-12" db="EMBL/GenBank/DDBJ databases">
        <authorList>
            <person name="King R."/>
        </authorList>
    </citation>
    <scope>NUCLEOTIDE SEQUENCE</scope>
</reference>
<feature type="domain" description="C2H2-type" evidence="10">
    <location>
        <begin position="699"/>
        <end position="727"/>
    </location>
</feature>
<feature type="domain" description="C2H2-type" evidence="10">
    <location>
        <begin position="182"/>
        <end position="209"/>
    </location>
</feature>
<feature type="domain" description="C2H2-type" evidence="10">
    <location>
        <begin position="758"/>
        <end position="792"/>
    </location>
</feature>
<evidence type="ECO:0000256" key="1">
    <source>
        <dbReference type="ARBA" id="ARBA00022723"/>
    </source>
</evidence>
<dbReference type="PROSITE" id="PS50157">
    <property type="entry name" value="ZINC_FINGER_C2H2_2"/>
    <property type="match status" value="9"/>
</dbReference>
<keyword evidence="8" id="KW-0106">Calcium</keyword>
<dbReference type="OrthoDB" id="654211at2759"/>
<keyword evidence="6" id="KW-0804">Transcription</keyword>
<evidence type="ECO:0000256" key="2">
    <source>
        <dbReference type="ARBA" id="ARBA00022737"/>
    </source>
</evidence>
<keyword evidence="1" id="KW-0479">Metal-binding</keyword>
<feature type="domain" description="C2H2-type" evidence="10">
    <location>
        <begin position="668"/>
        <end position="691"/>
    </location>
</feature>
<feature type="region of interest" description="Disordered" evidence="9">
    <location>
        <begin position="784"/>
        <end position="818"/>
    </location>
</feature>
<accession>A0A9N9WH50</accession>
<keyword evidence="3 7" id="KW-0863">Zinc-finger</keyword>
<dbReference type="GO" id="GO:0008270">
    <property type="term" value="F:zinc ion binding"/>
    <property type="evidence" value="ECO:0007669"/>
    <property type="project" value="UniProtKB-KW"/>
</dbReference>
<dbReference type="AlphaFoldDB" id="A0A9N9WH50"/>
<evidence type="ECO:0000256" key="8">
    <source>
        <dbReference type="PROSITE-ProRule" id="PRU00043"/>
    </source>
</evidence>
<dbReference type="GO" id="GO:0005634">
    <property type="term" value="C:nucleus"/>
    <property type="evidence" value="ECO:0007669"/>
    <property type="project" value="TreeGrafter"/>
</dbReference>
<dbReference type="InterPro" id="IPR036236">
    <property type="entry name" value="Znf_C2H2_sf"/>
</dbReference>
<evidence type="ECO:0000256" key="5">
    <source>
        <dbReference type="ARBA" id="ARBA00023015"/>
    </source>
</evidence>
<proteinExistence type="predicted"/>
<dbReference type="PROSITE" id="PS00028">
    <property type="entry name" value="ZINC_FINGER_C2H2_1"/>
    <property type="match status" value="9"/>
</dbReference>
<dbReference type="SMART" id="SM00355">
    <property type="entry name" value="ZnF_C2H2"/>
    <property type="match status" value="11"/>
</dbReference>
<dbReference type="GO" id="GO:0043565">
    <property type="term" value="F:sequence-specific DNA binding"/>
    <property type="evidence" value="ECO:0007669"/>
    <property type="project" value="TreeGrafter"/>
</dbReference>
<dbReference type="InterPro" id="IPR002126">
    <property type="entry name" value="Cadherin-like_dom"/>
</dbReference>
<evidence type="ECO:0000256" key="7">
    <source>
        <dbReference type="PROSITE-ProRule" id="PRU00042"/>
    </source>
</evidence>
<dbReference type="Proteomes" id="UP001153714">
    <property type="component" value="Chromosome 3"/>
</dbReference>
<feature type="domain" description="C2H2-type" evidence="10">
    <location>
        <begin position="154"/>
        <end position="181"/>
    </location>
</feature>
<dbReference type="Gene3D" id="3.30.160.60">
    <property type="entry name" value="Classic Zinc Finger"/>
    <property type="match status" value="7"/>
</dbReference>
<dbReference type="GO" id="GO:0005509">
    <property type="term" value="F:calcium ion binding"/>
    <property type="evidence" value="ECO:0007669"/>
    <property type="project" value="UniProtKB-UniRule"/>
</dbReference>
<name>A0A9N9WH50_9NEOP</name>
<feature type="compositionally biased region" description="Basic and acidic residues" evidence="9">
    <location>
        <begin position="784"/>
        <end position="800"/>
    </location>
</feature>
<dbReference type="InterPro" id="IPR001370">
    <property type="entry name" value="BIR_rpt"/>
</dbReference>
<dbReference type="PANTHER" id="PTHR24408">
    <property type="entry name" value="ZINC FINGER PROTEIN"/>
    <property type="match status" value="1"/>
</dbReference>
<dbReference type="Pfam" id="PF00096">
    <property type="entry name" value="zf-C2H2"/>
    <property type="match status" value="4"/>
</dbReference>
<dbReference type="PROSITE" id="PS50268">
    <property type="entry name" value="CADHERIN_2"/>
    <property type="match status" value="1"/>
</dbReference>
<dbReference type="PROSITE" id="PS50143">
    <property type="entry name" value="BIR_REPEAT_2"/>
    <property type="match status" value="1"/>
</dbReference>
<organism evidence="12 13">
    <name type="scientific">Diatraea saccharalis</name>
    <name type="common">sugarcane borer</name>
    <dbReference type="NCBI Taxonomy" id="40085"/>
    <lineage>
        <taxon>Eukaryota</taxon>
        <taxon>Metazoa</taxon>
        <taxon>Ecdysozoa</taxon>
        <taxon>Arthropoda</taxon>
        <taxon>Hexapoda</taxon>
        <taxon>Insecta</taxon>
        <taxon>Pterygota</taxon>
        <taxon>Neoptera</taxon>
        <taxon>Endopterygota</taxon>
        <taxon>Lepidoptera</taxon>
        <taxon>Glossata</taxon>
        <taxon>Ditrysia</taxon>
        <taxon>Pyraloidea</taxon>
        <taxon>Crambidae</taxon>
        <taxon>Crambinae</taxon>
        <taxon>Diatraea</taxon>
    </lineage>
</organism>
<feature type="domain" description="Cadherin" evidence="11">
    <location>
        <begin position="480"/>
        <end position="605"/>
    </location>
</feature>
<feature type="domain" description="C2H2-type" evidence="10">
    <location>
        <begin position="125"/>
        <end position="153"/>
    </location>
</feature>
<feature type="domain" description="C2H2-type" evidence="10">
    <location>
        <begin position="728"/>
        <end position="757"/>
    </location>
</feature>
<protein>
    <submittedName>
        <fullName evidence="12">Uncharacterized protein</fullName>
    </submittedName>
</protein>
<keyword evidence="13" id="KW-1185">Reference proteome</keyword>
<evidence type="ECO:0000256" key="3">
    <source>
        <dbReference type="ARBA" id="ARBA00022771"/>
    </source>
</evidence>
<dbReference type="GO" id="GO:0016020">
    <property type="term" value="C:membrane"/>
    <property type="evidence" value="ECO:0007669"/>
    <property type="project" value="InterPro"/>
</dbReference>
<dbReference type="PANTHER" id="PTHR24408:SF58">
    <property type="entry name" value="TRANSCRIPTION FACTOR (TFIIIA), PUTATIVE (AFU_ORTHOLOGUE AFUA_1G05150)-RELATED"/>
    <property type="match status" value="1"/>
</dbReference>
<evidence type="ECO:0000313" key="12">
    <source>
        <dbReference type="EMBL" id="CAG9791558.1"/>
    </source>
</evidence>
<dbReference type="GO" id="GO:0007156">
    <property type="term" value="P:homophilic cell adhesion via plasma membrane adhesion molecules"/>
    <property type="evidence" value="ECO:0007669"/>
    <property type="project" value="InterPro"/>
</dbReference>
<dbReference type="InterPro" id="IPR013087">
    <property type="entry name" value="Znf_C2H2_type"/>
</dbReference>
<dbReference type="FunFam" id="3.30.160.60:FF:000100">
    <property type="entry name" value="Zinc finger 45-like"/>
    <property type="match status" value="1"/>
</dbReference>
<evidence type="ECO:0000259" key="10">
    <source>
        <dbReference type="PROSITE" id="PS50157"/>
    </source>
</evidence>
<evidence type="ECO:0000313" key="13">
    <source>
        <dbReference type="Proteomes" id="UP001153714"/>
    </source>
</evidence>
<dbReference type="FunFam" id="3.30.160.60:FF:000032">
    <property type="entry name" value="Krueppel-like factor 4"/>
    <property type="match status" value="1"/>
</dbReference>
<dbReference type="GO" id="GO:0000981">
    <property type="term" value="F:DNA-binding transcription factor activity, RNA polymerase II-specific"/>
    <property type="evidence" value="ECO:0007669"/>
    <property type="project" value="TreeGrafter"/>
</dbReference>
<evidence type="ECO:0000256" key="4">
    <source>
        <dbReference type="ARBA" id="ARBA00022833"/>
    </source>
</evidence>
<keyword evidence="4" id="KW-0862">Zinc</keyword>
<keyword evidence="5" id="KW-0805">Transcription regulation</keyword>
<feature type="domain" description="C2H2-type" evidence="10">
    <location>
        <begin position="67"/>
        <end position="94"/>
    </location>
</feature>